<evidence type="ECO:0008006" key="5">
    <source>
        <dbReference type="Google" id="ProtNLM"/>
    </source>
</evidence>
<feature type="region of interest" description="Disordered" evidence="1">
    <location>
        <begin position="154"/>
        <end position="213"/>
    </location>
</feature>
<evidence type="ECO:0000256" key="1">
    <source>
        <dbReference type="SAM" id="MobiDB-lite"/>
    </source>
</evidence>
<keyword evidence="2" id="KW-1133">Transmembrane helix</keyword>
<feature type="region of interest" description="Disordered" evidence="1">
    <location>
        <begin position="241"/>
        <end position="275"/>
    </location>
</feature>
<gene>
    <name evidence="3" type="ORF">IPN75_11880</name>
</gene>
<dbReference type="EMBL" id="JADKBR010000016">
    <property type="protein sequence ID" value="MBK8891021.1"/>
    <property type="molecule type" value="Genomic_DNA"/>
</dbReference>
<comment type="caution">
    <text evidence="3">The sequence shown here is derived from an EMBL/GenBank/DDBJ whole genome shotgun (WGS) entry which is preliminary data.</text>
</comment>
<evidence type="ECO:0000313" key="4">
    <source>
        <dbReference type="Proteomes" id="UP000808146"/>
    </source>
</evidence>
<reference evidence="3" key="1">
    <citation type="submission" date="2020-10" db="EMBL/GenBank/DDBJ databases">
        <title>Connecting structure to function with the recovery of over 1000 high-quality activated sludge metagenome-assembled genomes encoding full-length rRNA genes using long-read sequencing.</title>
        <authorList>
            <person name="Singleton C.M."/>
            <person name="Petriglieri F."/>
            <person name="Kristensen J.M."/>
            <person name="Kirkegaard R.H."/>
            <person name="Michaelsen T.Y."/>
            <person name="Andersen M.H."/>
            <person name="Karst S.M."/>
            <person name="Dueholm M.S."/>
            <person name="Nielsen P.H."/>
            <person name="Albertsen M."/>
        </authorList>
    </citation>
    <scope>NUCLEOTIDE SEQUENCE</scope>
    <source>
        <strain evidence="3">OdNE_18-Q3-R46-58_BAT3C.305</strain>
    </source>
</reference>
<protein>
    <recommendedName>
        <fullName evidence="5">Tfp pilus assembly protein FimV</fullName>
    </recommendedName>
</protein>
<keyword evidence="2" id="KW-0812">Transmembrane</keyword>
<sequence length="551" mass="59670">MIPVIWPTNRYYNSTVSMSVRLVSLKNSTFRFSLIAALLALCGEVGAIGLGELRGRAVLGDRARFAVEILEAGQGAPEAACFRLIKPSGDENMPWLKGGTLTVRNGTPPVLQIRSDTPLTDPALAVAVYVSCGHDVVREYVVLTTLPTERALQMADPDGSRPAAAARPVERQRNREASPAVATPRGEALRGGSMPLVPASTPAAVVTARPEPADRLRNMEATIGELQQRAAELTKKIEQTATNPEAGQAGRPEATPAALPPAPEQPTRIAPVTSSSGGSGWTFYGTLFGALLALAAWWVWRSFRRRSPEGPAGDADAEVDPQRKDEYDERGGVGLRVAPVAMAMPMRLDVDVDAPAAAPDVGTASSQDFINSIVGAEADQHLEINPAMELAEIMLSFGRVKGAAQTLQEFVESNPQEAVMPWIRLMEVCRMAGMRKEFEKVALDLNKNFNVEIQKWEETAELESEGAVDLILDTEPVAVSKVEGIEAMPAVMERVVMRWQDGEVIDYLDQLLRDNRGGTRLGFSLPVVNDIQFLIDLKKISNKIESESKES</sequence>
<name>A0A9D7QI53_9RHOO</name>
<evidence type="ECO:0000313" key="3">
    <source>
        <dbReference type="EMBL" id="MBK8891021.1"/>
    </source>
</evidence>
<proteinExistence type="predicted"/>
<evidence type="ECO:0000256" key="2">
    <source>
        <dbReference type="SAM" id="Phobius"/>
    </source>
</evidence>
<organism evidence="3 4">
    <name type="scientific">Candidatus Dechloromonas phosphorivorans</name>
    <dbReference type="NCBI Taxonomy" id="2899244"/>
    <lineage>
        <taxon>Bacteria</taxon>
        <taxon>Pseudomonadati</taxon>
        <taxon>Pseudomonadota</taxon>
        <taxon>Betaproteobacteria</taxon>
        <taxon>Rhodocyclales</taxon>
        <taxon>Azonexaceae</taxon>
        <taxon>Dechloromonas</taxon>
    </lineage>
</organism>
<feature type="region of interest" description="Disordered" evidence="1">
    <location>
        <begin position="307"/>
        <end position="328"/>
    </location>
</feature>
<keyword evidence="2" id="KW-0472">Membrane</keyword>
<feature type="compositionally biased region" description="Low complexity" evidence="1">
    <location>
        <begin position="195"/>
        <end position="210"/>
    </location>
</feature>
<accession>A0A9D7QI53</accession>
<dbReference type="AlphaFoldDB" id="A0A9D7QI53"/>
<dbReference type="Proteomes" id="UP000808146">
    <property type="component" value="Unassembled WGS sequence"/>
</dbReference>
<feature type="transmembrane region" description="Helical" evidence="2">
    <location>
        <begin position="281"/>
        <end position="300"/>
    </location>
</feature>